<dbReference type="PANTHER" id="PTHR20858">
    <property type="entry name" value="PHOSPHOMETHYLPYRIMIDINE KINASE"/>
    <property type="match status" value="1"/>
</dbReference>
<comment type="catalytic activity">
    <reaction evidence="13">
        <text>pyridoxal + ATP = pyridoxal 5'-phosphate + ADP + H(+)</text>
        <dbReference type="Rhea" id="RHEA:10224"/>
        <dbReference type="ChEBI" id="CHEBI:15378"/>
        <dbReference type="ChEBI" id="CHEBI:17310"/>
        <dbReference type="ChEBI" id="CHEBI:30616"/>
        <dbReference type="ChEBI" id="CHEBI:456216"/>
        <dbReference type="ChEBI" id="CHEBI:597326"/>
        <dbReference type="EC" id="2.7.1.35"/>
    </reaction>
</comment>
<accession>A0A0R2LSG3</accession>
<dbReference type="GO" id="GO:0046872">
    <property type="term" value="F:metal ion binding"/>
    <property type="evidence" value="ECO:0007669"/>
    <property type="project" value="UniProtKB-KW"/>
</dbReference>
<dbReference type="GO" id="GO:0005829">
    <property type="term" value="C:cytosol"/>
    <property type="evidence" value="ECO:0007669"/>
    <property type="project" value="TreeGrafter"/>
</dbReference>
<evidence type="ECO:0000256" key="12">
    <source>
        <dbReference type="ARBA" id="ARBA00042531"/>
    </source>
</evidence>
<dbReference type="GO" id="GO:0008902">
    <property type="term" value="F:hydroxymethylpyrimidine kinase activity"/>
    <property type="evidence" value="ECO:0007669"/>
    <property type="project" value="TreeGrafter"/>
</dbReference>
<dbReference type="Gene3D" id="3.40.1190.20">
    <property type="match status" value="1"/>
</dbReference>
<dbReference type="GO" id="GO:0008478">
    <property type="term" value="F:pyridoxal kinase activity"/>
    <property type="evidence" value="ECO:0007669"/>
    <property type="project" value="UniProtKB-EC"/>
</dbReference>
<evidence type="ECO:0000259" key="14">
    <source>
        <dbReference type="Pfam" id="PF08543"/>
    </source>
</evidence>
<evidence type="ECO:0000256" key="1">
    <source>
        <dbReference type="ARBA" id="ARBA00009879"/>
    </source>
</evidence>
<dbReference type="STRING" id="616990.IV54_GL001689"/>
<evidence type="ECO:0000256" key="7">
    <source>
        <dbReference type="ARBA" id="ARBA00022840"/>
    </source>
</evidence>
<evidence type="ECO:0000256" key="10">
    <source>
        <dbReference type="ARBA" id="ARBA00042348"/>
    </source>
</evidence>
<evidence type="ECO:0000256" key="6">
    <source>
        <dbReference type="ARBA" id="ARBA00022777"/>
    </source>
</evidence>
<dbReference type="EMBL" id="JQCA01000043">
    <property type="protein sequence ID" value="KRO04167.1"/>
    <property type="molecule type" value="Genomic_DNA"/>
</dbReference>
<feature type="domain" description="Pyridoxamine kinase/Phosphomethylpyrimidine kinase" evidence="14">
    <location>
        <begin position="11"/>
        <end position="254"/>
    </location>
</feature>
<evidence type="ECO:0000256" key="2">
    <source>
        <dbReference type="ARBA" id="ARBA00012104"/>
    </source>
</evidence>
<evidence type="ECO:0000313" key="15">
    <source>
        <dbReference type="EMBL" id="KRO04167.1"/>
    </source>
</evidence>
<keyword evidence="4" id="KW-0479">Metal-binding</keyword>
<dbReference type="GO" id="GO:0009228">
    <property type="term" value="P:thiamine biosynthetic process"/>
    <property type="evidence" value="ECO:0007669"/>
    <property type="project" value="InterPro"/>
</dbReference>
<comment type="similarity">
    <text evidence="1">Belongs to the ThiD family.</text>
</comment>
<proteinExistence type="inferred from homology"/>
<dbReference type="OrthoDB" id="9810880at2"/>
<dbReference type="Proteomes" id="UP000051906">
    <property type="component" value="Unassembled WGS sequence"/>
</dbReference>
<evidence type="ECO:0000256" key="5">
    <source>
        <dbReference type="ARBA" id="ARBA00022741"/>
    </source>
</evidence>
<evidence type="ECO:0000313" key="16">
    <source>
        <dbReference type="Proteomes" id="UP000051906"/>
    </source>
</evidence>
<dbReference type="PANTHER" id="PTHR20858:SF19">
    <property type="entry name" value="PYRIDOXINE KINASE"/>
    <property type="match status" value="1"/>
</dbReference>
<evidence type="ECO:0000256" key="11">
    <source>
        <dbReference type="ARBA" id="ARBA00042396"/>
    </source>
</evidence>
<dbReference type="GO" id="GO:0008972">
    <property type="term" value="F:phosphomethylpyrimidine kinase activity"/>
    <property type="evidence" value="ECO:0007669"/>
    <property type="project" value="InterPro"/>
</dbReference>
<dbReference type="AlphaFoldDB" id="A0A0R2LSG3"/>
<dbReference type="CDD" id="cd01169">
    <property type="entry name" value="HMPP_kinase"/>
    <property type="match status" value="1"/>
</dbReference>
<dbReference type="InterPro" id="IPR013749">
    <property type="entry name" value="PM/HMP-P_kinase-1"/>
</dbReference>
<dbReference type="EC" id="2.7.1.35" evidence="2"/>
<dbReference type="SUPFAM" id="SSF53613">
    <property type="entry name" value="Ribokinase-like"/>
    <property type="match status" value="1"/>
</dbReference>
<evidence type="ECO:0000256" key="9">
    <source>
        <dbReference type="ARBA" id="ARBA00042307"/>
    </source>
</evidence>
<reference evidence="15 16" key="1">
    <citation type="journal article" date="2015" name="Genome Announc.">
        <title>Expanding the biotechnology potential of lactobacilli through comparative genomics of 213 strains and associated genera.</title>
        <authorList>
            <person name="Sun Z."/>
            <person name="Harris H.M."/>
            <person name="McCann A."/>
            <person name="Guo C."/>
            <person name="Argimon S."/>
            <person name="Zhang W."/>
            <person name="Yang X."/>
            <person name="Jeffery I.B."/>
            <person name="Cooney J.C."/>
            <person name="Kagawa T.F."/>
            <person name="Liu W."/>
            <person name="Song Y."/>
            <person name="Salvetti E."/>
            <person name="Wrobel A."/>
            <person name="Rasinkangas P."/>
            <person name="Parkhill J."/>
            <person name="Rea M.C."/>
            <person name="O'Sullivan O."/>
            <person name="Ritari J."/>
            <person name="Douillard F.P."/>
            <person name="Paul Ross R."/>
            <person name="Yang R."/>
            <person name="Briner A.E."/>
            <person name="Felis G.E."/>
            <person name="de Vos W.M."/>
            <person name="Barrangou R."/>
            <person name="Klaenhammer T.R."/>
            <person name="Caufield P.W."/>
            <person name="Cui Y."/>
            <person name="Zhang H."/>
            <person name="O'Toole P.W."/>
        </authorList>
    </citation>
    <scope>NUCLEOTIDE SEQUENCE [LARGE SCALE GENOMIC DNA]</scope>
    <source>
        <strain evidence="15 16">DSM 22467</strain>
    </source>
</reference>
<dbReference type="InterPro" id="IPR004399">
    <property type="entry name" value="HMP/HMP-P_kinase_dom"/>
</dbReference>
<keyword evidence="7" id="KW-0067">ATP-binding</keyword>
<dbReference type="InterPro" id="IPR029056">
    <property type="entry name" value="Ribokinase-like"/>
</dbReference>
<protein>
    <recommendedName>
        <fullName evidence="2">pyridoxal kinase</fullName>
        <ecNumber evidence="2">2.7.1.35</ecNumber>
    </recommendedName>
    <alternativeName>
        <fullName evidence="10">PN/PL/PM kinase</fullName>
    </alternativeName>
    <alternativeName>
        <fullName evidence="11">Pyridoxal kinase</fullName>
    </alternativeName>
    <alternativeName>
        <fullName evidence="9">Pyridoxamine kinase</fullName>
    </alternativeName>
    <alternativeName>
        <fullName evidence="12">Vitamin B6 kinase</fullName>
    </alternativeName>
</protein>
<evidence type="ECO:0000256" key="4">
    <source>
        <dbReference type="ARBA" id="ARBA00022723"/>
    </source>
</evidence>
<dbReference type="Pfam" id="PF08543">
    <property type="entry name" value="Phos_pyr_kin"/>
    <property type="match status" value="1"/>
</dbReference>
<dbReference type="GO" id="GO:0005524">
    <property type="term" value="F:ATP binding"/>
    <property type="evidence" value="ECO:0007669"/>
    <property type="project" value="UniProtKB-KW"/>
</dbReference>
<evidence type="ECO:0000256" key="3">
    <source>
        <dbReference type="ARBA" id="ARBA00022679"/>
    </source>
</evidence>
<evidence type="ECO:0000256" key="13">
    <source>
        <dbReference type="ARBA" id="ARBA00049293"/>
    </source>
</evidence>
<name>A0A0R2LSG3_9LACO</name>
<gene>
    <name evidence="15" type="ORF">IV54_GL001689</name>
</gene>
<keyword evidence="16" id="KW-1185">Reference proteome</keyword>
<keyword evidence="6 15" id="KW-0418">Kinase</keyword>
<evidence type="ECO:0000256" key="8">
    <source>
        <dbReference type="ARBA" id="ARBA00022842"/>
    </source>
</evidence>
<comment type="caution">
    <text evidence="15">The sequence shown here is derived from an EMBL/GenBank/DDBJ whole genome shotgun (WGS) entry which is preliminary data.</text>
</comment>
<dbReference type="NCBIfam" id="TIGR00097">
    <property type="entry name" value="HMP-P_kinase"/>
    <property type="match status" value="1"/>
</dbReference>
<keyword evidence="8" id="KW-0460">Magnesium</keyword>
<organism evidence="15 16">
    <name type="scientific">Levilactobacillus paucivorans</name>
    <dbReference type="NCBI Taxonomy" id="616990"/>
    <lineage>
        <taxon>Bacteria</taxon>
        <taxon>Bacillati</taxon>
        <taxon>Bacillota</taxon>
        <taxon>Bacilli</taxon>
        <taxon>Lactobacillales</taxon>
        <taxon>Lactobacillaceae</taxon>
        <taxon>Levilactobacillus</taxon>
    </lineage>
</organism>
<keyword evidence="5" id="KW-0547">Nucleotide-binding</keyword>
<dbReference type="PATRIC" id="fig|616990.3.peg.1786"/>
<dbReference type="RefSeq" id="WP_057878216.1">
    <property type="nucleotide sequence ID" value="NZ_JQCA01000043.1"/>
</dbReference>
<sequence>MENVLTIAGSDSLAGGGIEADLKTFEELNVFGLSALTSVASITPAGVNLSQIPPTVIGQQLDSILGQLPVHFAKTGLLGSQAALMMVCDKLQATKLKLVVDPVLVFKEGETQLHTTYIDAMTHNLLPLGYVTTPNLDEARQLSGLATITTKDQMREAALRIQAFGCPNVVIKGGSRLAGDVALDYLRAGDQDYWFTGPKINRQTTDGAGCTFSAAITAELANGQSLPAAVAAAKTFVRLGITHGVAISATLGSVWQGASRQEETK</sequence>
<keyword evidence="3" id="KW-0808">Transferase</keyword>